<dbReference type="InterPro" id="IPR018060">
    <property type="entry name" value="HTH_AraC"/>
</dbReference>
<dbReference type="RefSeq" id="WP_077544267.1">
    <property type="nucleotide sequence ID" value="NZ_MLHO01000077.1"/>
</dbReference>
<dbReference type="SUPFAM" id="SSF46689">
    <property type="entry name" value="Homeodomain-like"/>
    <property type="match status" value="2"/>
</dbReference>
<dbReference type="EMBL" id="MLHO01000077">
    <property type="protein sequence ID" value="OOF53067.1"/>
    <property type="molecule type" value="Genomic_DNA"/>
</dbReference>
<evidence type="ECO:0000256" key="1">
    <source>
        <dbReference type="ARBA" id="ARBA00023015"/>
    </source>
</evidence>
<dbReference type="OrthoDB" id="6670788at2"/>
<dbReference type="PANTHER" id="PTHR46796:SF13">
    <property type="entry name" value="HTH-TYPE TRANSCRIPTIONAL ACTIVATOR RHAS"/>
    <property type="match status" value="1"/>
</dbReference>
<dbReference type="GO" id="GO:0043565">
    <property type="term" value="F:sequence-specific DNA binding"/>
    <property type="evidence" value="ECO:0007669"/>
    <property type="project" value="InterPro"/>
</dbReference>
<dbReference type="InterPro" id="IPR050204">
    <property type="entry name" value="AraC_XylS_family_regulators"/>
</dbReference>
<name>A0A1V3JA08_9PAST</name>
<keyword evidence="2" id="KW-0238">DNA-binding</keyword>
<reference evidence="4 5" key="1">
    <citation type="submission" date="2016-10" db="EMBL/GenBank/DDBJ databases">
        <title>Rodentibacter gen. nov. and new species.</title>
        <authorList>
            <person name="Christensen H."/>
        </authorList>
    </citation>
    <scope>NUCLEOTIDE SEQUENCE [LARGE SCALE GENOMIC DNA]</scope>
    <source>
        <strain evidence="4 5">1996246016</strain>
    </source>
</reference>
<evidence type="ECO:0000313" key="4">
    <source>
        <dbReference type="EMBL" id="OOF53067.1"/>
    </source>
</evidence>
<dbReference type="GO" id="GO:0003700">
    <property type="term" value="F:DNA-binding transcription factor activity"/>
    <property type="evidence" value="ECO:0007669"/>
    <property type="project" value="InterPro"/>
</dbReference>
<dbReference type="AlphaFoldDB" id="A0A1V3JA08"/>
<dbReference type="SMART" id="SM00342">
    <property type="entry name" value="HTH_ARAC"/>
    <property type="match status" value="1"/>
</dbReference>
<organism evidence="4 5">
    <name type="scientific">Rodentibacter genomosp. 2</name>
    <dbReference type="NCBI Taxonomy" id="1908266"/>
    <lineage>
        <taxon>Bacteria</taxon>
        <taxon>Pseudomonadati</taxon>
        <taxon>Pseudomonadota</taxon>
        <taxon>Gammaproteobacteria</taxon>
        <taxon>Pasteurellales</taxon>
        <taxon>Pasteurellaceae</taxon>
        <taxon>Rodentibacter</taxon>
    </lineage>
</organism>
<evidence type="ECO:0000256" key="2">
    <source>
        <dbReference type="ARBA" id="ARBA00023125"/>
    </source>
</evidence>
<dbReference type="InterPro" id="IPR009057">
    <property type="entry name" value="Homeodomain-like_sf"/>
</dbReference>
<proteinExistence type="predicted"/>
<keyword evidence="5" id="KW-1185">Reference proteome</keyword>
<gene>
    <name evidence="4" type="ORF">BKK55_11785</name>
</gene>
<sequence length="273" mass="31386">MKYREFNNGFAYKSTELHSLVSRCHIKTHFHPSLRLIFTLAGTSHLTIGTQTLFLSAGEGAVLPQWENEREGEKIFYSGQMQKEIVLFFEASWVRMSGIPLDMVQLLTQYDSPLRFKINSTISLLITQLLHNEQNSTQYQLAVLNNLSFNLLLEVMQQLFPARLIEVDSKPSHKRLAKLLELLHSQEADCLTLSEIAKACCSNPTTLQKMFRQQYNCTIMQYLRQLKMERAKLALLGGMSVTEAAQFVGYKKVECFSQQFYQTFGVKPNQLTR</sequence>
<evidence type="ECO:0000313" key="5">
    <source>
        <dbReference type="Proteomes" id="UP000188541"/>
    </source>
</evidence>
<dbReference type="Pfam" id="PF12833">
    <property type="entry name" value="HTH_18"/>
    <property type="match status" value="1"/>
</dbReference>
<dbReference type="Proteomes" id="UP000188541">
    <property type="component" value="Unassembled WGS sequence"/>
</dbReference>
<dbReference type="STRING" id="1908266.BKK55_11785"/>
<keyword evidence="3" id="KW-0804">Transcription</keyword>
<comment type="caution">
    <text evidence="4">The sequence shown here is derived from an EMBL/GenBank/DDBJ whole genome shotgun (WGS) entry which is preliminary data.</text>
</comment>
<dbReference type="PROSITE" id="PS01124">
    <property type="entry name" value="HTH_ARAC_FAMILY_2"/>
    <property type="match status" value="1"/>
</dbReference>
<dbReference type="Gene3D" id="1.10.10.60">
    <property type="entry name" value="Homeodomain-like"/>
    <property type="match status" value="1"/>
</dbReference>
<protein>
    <submittedName>
        <fullName evidence="4">Uncharacterized protein</fullName>
    </submittedName>
</protein>
<evidence type="ECO:0000256" key="3">
    <source>
        <dbReference type="ARBA" id="ARBA00023163"/>
    </source>
</evidence>
<accession>A0A1V3JA08</accession>
<dbReference type="PANTHER" id="PTHR46796">
    <property type="entry name" value="HTH-TYPE TRANSCRIPTIONAL ACTIVATOR RHAS-RELATED"/>
    <property type="match status" value="1"/>
</dbReference>
<keyword evidence="1" id="KW-0805">Transcription regulation</keyword>